<protein>
    <submittedName>
        <fullName evidence="1">Class I SAM-dependent DNA methyltransferase</fullName>
    </submittedName>
</protein>
<evidence type="ECO:0000313" key="1">
    <source>
        <dbReference type="EMBL" id="MFC4298647.1"/>
    </source>
</evidence>
<gene>
    <name evidence="1" type="ORF">ACFO0J_11395</name>
</gene>
<dbReference type="PANTHER" id="PTHR43861">
    <property type="entry name" value="TRANS-ACONITATE 2-METHYLTRANSFERASE-RELATED"/>
    <property type="match status" value="1"/>
</dbReference>
<dbReference type="GO" id="GO:0008168">
    <property type="term" value="F:methyltransferase activity"/>
    <property type="evidence" value="ECO:0007669"/>
    <property type="project" value="UniProtKB-KW"/>
</dbReference>
<dbReference type="Gene3D" id="3.40.50.150">
    <property type="entry name" value="Vaccinia Virus protein VP39"/>
    <property type="match status" value="1"/>
</dbReference>
<dbReference type="RefSeq" id="WP_376813199.1">
    <property type="nucleotide sequence ID" value="NZ_JBHSDY010000006.1"/>
</dbReference>
<comment type="caution">
    <text evidence="1">The sequence shown here is derived from an EMBL/GenBank/DDBJ whole genome shotgun (WGS) entry which is preliminary data.</text>
</comment>
<evidence type="ECO:0000313" key="2">
    <source>
        <dbReference type="Proteomes" id="UP001595756"/>
    </source>
</evidence>
<sequence length="299" mass="33526">MHDGDKFLDALQRKAKLLYPAVKRTVDGAPDDCYWLLDPLARWTESAFGVDAFDLAARGYARYAMEVNRLQLAYESSGEFSSSSHEEVVQAVYDNPDYMIPYMWAAVLIYPYWPSMVRHIAFLRDRFIRQLPEQAAILELACGHGALGLLAIEERKDLRVDGVDLSPAAIDIALRLRQASGHETRSTLKVMDALDLQQAGAPGRYTGVLAAMLAEHLHEPERLFRTIAHHLAPEGICFFSTALESAQKDHVYEFRTEAEVLTMAADAGLRVVELVCDGPRRSGARYRPRALAAILEHRN</sequence>
<keyword evidence="2" id="KW-1185">Reference proteome</keyword>
<organism evidence="1 2">
    <name type="scientific">Castellaniella hirudinis</name>
    <dbReference type="NCBI Taxonomy" id="1144617"/>
    <lineage>
        <taxon>Bacteria</taxon>
        <taxon>Pseudomonadati</taxon>
        <taxon>Pseudomonadota</taxon>
        <taxon>Betaproteobacteria</taxon>
        <taxon>Burkholderiales</taxon>
        <taxon>Alcaligenaceae</taxon>
        <taxon>Castellaniella</taxon>
    </lineage>
</organism>
<name>A0ABV8RZK9_9BURK</name>
<keyword evidence="1" id="KW-0808">Transferase</keyword>
<dbReference type="EMBL" id="JBHSDY010000006">
    <property type="protein sequence ID" value="MFC4298647.1"/>
    <property type="molecule type" value="Genomic_DNA"/>
</dbReference>
<dbReference type="GO" id="GO:0032259">
    <property type="term" value="P:methylation"/>
    <property type="evidence" value="ECO:0007669"/>
    <property type="project" value="UniProtKB-KW"/>
</dbReference>
<dbReference type="InterPro" id="IPR029063">
    <property type="entry name" value="SAM-dependent_MTases_sf"/>
</dbReference>
<dbReference type="Pfam" id="PF13489">
    <property type="entry name" value="Methyltransf_23"/>
    <property type="match status" value="1"/>
</dbReference>
<dbReference type="CDD" id="cd02440">
    <property type="entry name" value="AdoMet_MTases"/>
    <property type="match status" value="1"/>
</dbReference>
<dbReference type="Proteomes" id="UP001595756">
    <property type="component" value="Unassembled WGS sequence"/>
</dbReference>
<proteinExistence type="predicted"/>
<keyword evidence="1" id="KW-0489">Methyltransferase</keyword>
<accession>A0ABV8RZK9</accession>
<dbReference type="SUPFAM" id="SSF53335">
    <property type="entry name" value="S-adenosyl-L-methionine-dependent methyltransferases"/>
    <property type="match status" value="1"/>
</dbReference>
<reference evidence="2" key="1">
    <citation type="journal article" date="2019" name="Int. J. Syst. Evol. Microbiol.">
        <title>The Global Catalogue of Microorganisms (GCM) 10K type strain sequencing project: providing services to taxonomists for standard genome sequencing and annotation.</title>
        <authorList>
            <consortium name="The Broad Institute Genomics Platform"/>
            <consortium name="The Broad Institute Genome Sequencing Center for Infectious Disease"/>
            <person name="Wu L."/>
            <person name="Ma J."/>
        </authorList>
    </citation>
    <scope>NUCLEOTIDE SEQUENCE [LARGE SCALE GENOMIC DNA]</scope>
    <source>
        <strain evidence="2">CGMCC 1.19029</strain>
    </source>
</reference>